<dbReference type="WBParaSite" id="ALUE_0001220601-mRNA-1">
    <property type="protein sequence ID" value="ALUE_0001220601-mRNA-1"/>
    <property type="gene ID" value="ALUE_0001220601"/>
</dbReference>
<evidence type="ECO:0000313" key="2">
    <source>
        <dbReference type="WBParaSite" id="ALUE_0001220601-mRNA-1"/>
    </source>
</evidence>
<accession>A0A0M3I5I1</accession>
<protein>
    <submittedName>
        <fullName evidence="2">Transposase</fullName>
    </submittedName>
</protein>
<sequence>MWCQHSELTSFQDCAGLDVTPRFDFDVQRKKHCAYDVRSRRIVGLLNTRCDVDISGRHTDKASKWS</sequence>
<name>A0A0M3I5I1_ASCLU</name>
<dbReference type="AlphaFoldDB" id="A0A0M3I5I1"/>
<organism evidence="1 2">
    <name type="scientific">Ascaris lumbricoides</name>
    <name type="common">Giant roundworm</name>
    <dbReference type="NCBI Taxonomy" id="6252"/>
    <lineage>
        <taxon>Eukaryota</taxon>
        <taxon>Metazoa</taxon>
        <taxon>Ecdysozoa</taxon>
        <taxon>Nematoda</taxon>
        <taxon>Chromadorea</taxon>
        <taxon>Rhabditida</taxon>
        <taxon>Spirurina</taxon>
        <taxon>Ascaridomorpha</taxon>
        <taxon>Ascaridoidea</taxon>
        <taxon>Ascarididae</taxon>
        <taxon>Ascaris</taxon>
    </lineage>
</organism>
<keyword evidence="1" id="KW-1185">Reference proteome</keyword>
<reference evidence="2" key="1">
    <citation type="submission" date="2017-02" db="UniProtKB">
        <authorList>
            <consortium name="WormBaseParasite"/>
        </authorList>
    </citation>
    <scope>IDENTIFICATION</scope>
</reference>
<dbReference type="Proteomes" id="UP000036681">
    <property type="component" value="Unplaced"/>
</dbReference>
<evidence type="ECO:0000313" key="1">
    <source>
        <dbReference type="Proteomes" id="UP000036681"/>
    </source>
</evidence>
<proteinExistence type="predicted"/>